<dbReference type="EMBL" id="CP006764">
    <property type="protein sequence ID" value="AIT60453.1"/>
    <property type="molecule type" value="Genomic_DNA"/>
</dbReference>
<gene>
    <name evidence="1" type="ORF">CDOO_03690</name>
</gene>
<organism evidence="1 2">
    <name type="scientific">Corynebacterium doosanense CAU 212 = DSM 45436</name>
    <dbReference type="NCBI Taxonomy" id="558173"/>
    <lineage>
        <taxon>Bacteria</taxon>
        <taxon>Bacillati</taxon>
        <taxon>Actinomycetota</taxon>
        <taxon>Actinomycetes</taxon>
        <taxon>Mycobacteriales</taxon>
        <taxon>Corynebacteriaceae</taxon>
        <taxon>Corynebacterium</taxon>
    </lineage>
</organism>
<dbReference type="KEGG" id="cdo:CDOO_03690"/>
<dbReference type="STRING" id="558173.CDOO_03690"/>
<accession>A0A097IE89</accession>
<proteinExistence type="predicted"/>
<dbReference type="Proteomes" id="UP000029914">
    <property type="component" value="Chromosome"/>
</dbReference>
<sequence length="154" mass="16975">MCHNDTHPERIRPIYRWEQALSMLVPIPGMSMLKFVVPDPHPPAVDPPPPDAEVRRLAHALIQKALDVACGMRPMVQLDRRRFARPVHVHLAARLRGSDLRGPVAVRSLHLAPGTGGPEGLEVYGTAVCAATTIGYTARLSTDWPGRLLSFRVL</sequence>
<evidence type="ECO:0000313" key="2">
    <source>
        <dbReference type="Proteomes" id="UP000029914"/>
    </source>
</evidence>
<dbReference type="AlphaFoldDB" id="A0A097IE89"/>
<reference evidence="1 2" key="1">
    <citation type="submission" date="2013-09" db="EMBL/GenBank/DDBJ databases">
        <title>Complete genome sequence of Corynebacterium doosanense CAU 212(T) (=DSM 45436(T)), isolated from activated sludge.</title>
        <authorList>
            <person name="Schaffert L."/>
            <person name="Albersmeier A."/>
            <person name="Kalinowski J."/>
            <person name="Ruckert C."/>
        </authorList>
    </citation>
    <scope>NUCLEOTIDE SEQUENCE [LARGE SCALE GENOMIC DNA]</scope>
    <source>
        <strain evidence="1 2">CAU 212</strain>
    </source>
</reference>
<keyword evidence="2" id="KW-1185">Reference proteome</keyword>
<name>A0A097IE89_9CORY</name>
<dbReference type="HOGENOM" id="CLU_134288_0_0_11"/>
<protein>
    <submittedName>
        <fullName evidence="1">Uncharacterized protein</fullName>
    </submittedName>
</protein>
<evidence type="ECO:0000313" key="1">
    <source>
        <dbReference type="EMBL" id="AIT60453.1"/>
    </source>
</evidence>